<comment type="caution">
    <text evidence="1">The sequence shown here is derived from an EMBL/GenBank/DDBJ whole genome shotgun (WGS) entry which is preliminary data.</text>
</comment>
<proteinExistence type="predicted"/>
<sequence>MLRKGKVTMTDQAARKETNRDRVRRLLISPLDDLGYQRPSKIKAEPWAAELVKLCDDLAYLSDHDLATLFQMLRAKGQGKLRKEWLRRGPILSFAHVVCERPVEELPNLVSWFRSVEGPRARLQGVLVNEFEFFARHHRPPLNDGEHRRIRDAAAADRRLAQLLAERGSLDPQDMARLALVAQITARVEAVMDCKAEDAA</sequence>
<keyword evidence="2" id="KW-1185">Reference proteome</keyword>
<protein>
    <submittedName>
        <fullName evidence="1">Uncharacterized protein</fullName>
    </submittedName>
</protein>
<accession>A0A2G8QQX1</accession>
<evidence type="ECO:0000313" key="2">
    <source>
        <dbReference type="Proteomes" id="UP000231259"/>
    </source>
</evidence>
<name>A0A2G8QQX1_9RHOB</name>
<gene>
    <name evidence="1" type="ORF">P775_28745</name>
</gene>
<dbReference type="EMBL" id="AWWI01000189">
    <property type="protein sequence ID" value="PIL11689.1"/>
    <property type="molecule type" value="Genomic_DNA"/>
</dbReference>
<dbReference type="Proteomes" id="UP000231259">
    <property type="component" value="Unassembled WGS sequence"/>
</dbReference>
<dbReference type="AlphaFoldDB" id="A0A2G8QQX1"/>
<organism evidence="1 2">
    <name type="scientific">Puniceibacterium antarcticum</name>
    <dbReference type="NCBI Taxonomy" id="1206336"/>
    <lineage>
        <taxon>Bacteria</taxon>
        <taxon>Pseudomonadati</taxon>
        <taxon>Pseudomonadota</taxon>
        <taxon>Alphaproteobacteria</taxon>
        <taxon>Rhodobacterales</taxon>
        <taxon>Paracoccaceae</taxon>
        <taxon>Puniceibacterium</taxon>
    </lineage>
</organism>
<evidence type="ECO:0000313" key="1">
    <source>
        <dbReference type="EMBL" id="PIL11689.1"/>
    </source>
</evidence>
<reference evidence="1 2" key="1">
    <citation type="submission" date="2013-09" db="EMBL/GenBank/DDBJ databases">
        <title>Genome sequencing of Phaeobacter antarcticus sp. nov. SM1211.</title>
        <authorList>
            <person name="Zhang X.-Y."/>
            <person name="Liu C."/>
            <person name="Chen X.-L."/>
            <person name="Xie B.-B."/>
            <person name="Qin Q.-L."/>
            <person name="Rong J.-C."/>
            <person name="Zhang Y.-Z."/>
        </authorList>
    </citation>
    <scope>NUCLEOTIDE SEQUENCE [LARGE SCALE GENOMIC DNA]</scope>
    <source>
        <strain evidence="1 2">SM1211</strain>
    </source>
</reference>